<evidence type="ECO:0000256" key="3">
    <source>
        <dbReference type="ARBA" id="ARBA00022448"/>
    </source>
</evidence>
<evidence type="ECO:0000313" key="7">
    <source>
        <dbReference type="Proteomes" id="UP000515847"/>
    </source>
</evidence>
<keyword evidence="3" id="KW-0813">Transport</keyword>
<organism evidence="6 7">
    <name type="scientific">Thermanaerosceptrum fracticalcis</name>
    <dbReference type="NCBI Taxonomy" id="1712410"/>
    <lineage>
        <taxon>Bacteria</taxon>
        <taxon>Bacillati</taxon>
        <taxon>Bacillota</taxon>
        <taxon>Clostridia</taxon>
        <taxon>Eubacteriales</taxon>
        <taxon>Peptococcaceae</taxon>
        <taxon>Thermanaerosceptrum</taxon>
    </lineage>
</organism>
<dbReference type="Gene3D" id="3.40.190.10">
    <property type="entry name" value="Periplasmic binding protein-like II"/>
    <property type="match status" value="2"/>
</dbReference>
<accession>A0A7G6E7T0</accession>
<proteinExistence type="inferred from homology"/>
<comment type="similarity">
    <text evidence="2">Belongs to the bacterial solute-binding protein SsuA/TauA family.</text>
</comment>
<gene>
    <name evidence="6" type="ORF">BR63_18795</name>
</gene>
<feature type="domain" description="Solute-binding protein family 3/N-terminal" evidence="5">
    <location>
        <begin position="46"/>
        <end position="255"/>
    </location>
</feature>
<evidence type="ECO:0000259" key="5">
    <source>
        <dbReference type="SMART" id="SM00062"/>
    </source>
</evidence>
<dbReference type="OrthoDB" id="9815602at2"/>
<dbReference type="AlphaFoldDB" id="A0A7G6E7T0"/>
<evidence type="ECO:0000313" key="6">
    <source>
        <dbReference type="EMBL" id="QNB48134.1"/>
    </source>
</evidence>
<dbReference type="GO" id="GO:0016020">
    <property type="term" value="C:membrane"/>
    <property type="evidence" value="ECO:0007669"/>
    <property type="project" value="InterPro"/>
</dbReference>
<dbReference type="InterPro" id="IPR001638">
    <property type="entry name" value="Solute-binding_3/MltF_N"/>
</dbReference>
<keyword evidence="4" id="KW-0732">Signal</keyword>
<dbReference type="RefSeq" id="WP_034420798.1">
    <property type="nucleotide sequence ID" value="NZ_CP045798.1"/>
</dbReference>
<protein>
    <submittedName>
        <fullName evidence="6">Aliphatic sulfonate ABC transporter substrate-binding protein</fullName>
    </submittedName>
</protein>
<dbReference type="Pfam" id="PF09084">
    <property type="entry name" value="NMT1"/>
    <property type="match status" value="1"/>
</dbReference>
<dbReference type="SUPFAM" id="SSF53850">
    <property type="entry name" value="Periplasmic binding protein-like II"/>
    <property type="match status" value="1"/>
</dbReference>
<dbReference type="PANTHER" id="PTHR30024:SF47">
    <property type="entry name" value="TAURINE-BINDING PERIPLASMIC PROTEIN"/>
    <property type="match status" value="1"/>
</dbReference>
<comment type="subcellular location">
    <subcellularLocation>
        <location evidence="1">Periplasm</location>
    </subcellularLocation>
</comment>
<dbReference type="KEGG" id="tfr:BR63_18795"/>
<dbReference type="PANTHER" id="PTHR30024">
    <property type="entry name" value="ALIPHATIC SULFONATES-BINDING PROTEIN-RELATED"/>
    <property type="match status" value="1"/>
</dbReference>
<dbReference type="NCBIfam" id="TIGR01728">
    <property type="entry name" value="SsuA_fam"/>
    <property type="match status" value="1"/>
</dbReference>
<reference evidence="6 7" key="1">
    <citation type="journal article" date="2019" name="Front. Microbiol.">
        <title>Thermoanaerosceptrum fracticalcis gen. nov. sp. nov., a Novel Fumarate-Fermenting Microorganism From a Deep Fractured Carbonate Aquifer of the US Great Basin.</title>
        <authorList>
            <person name="Hamilton-Brehm S.D."/>
            <person name="Stewart L.E."/>
            <person name="Zavarin M."/>
            <person name="Caldwell M."/>
            <person name="Lawson P.A."/>
            <person name="Onstott T.C."/>
            <person name="Grzymski J."/>
            <person name="Neveux I."/>
            <person name="Lollar B.S."/>
            <person name="Russell C.E."/>
            <person name="Moser D.P."/>
        </authorList>
    </citation>
    <scope>NUCLEOTIDE SEQUENCE [LARGE SCALE GENOMIC DNA]</scope>
    <source>
        <strain evidence="6 7">DRI-13</strain>
    </source>
</reference>
<name>A0A7G6E7T0_THEFR</name>
<dbReference type="EMBL" id="CP045798">
    <property type="protein sequence ID" value="QNB48134.1"/>
    <property type="molecule type" value="Genomic_DNA"/>
</dbReference>
<dbReference type="GO" id="GO:0042597">
    <property type="term" value="C:periplasmic space"/>
    <property type="evidence" value="ECO:0007669"/>
    <property type="project" value="UniProtKB-SubCell"/>
</dbReference>
<dbReference type="InterPro" id="IPR010067">
    <property type="entry name" value="ABC_SsuA_sub-bd"/>
</dbReference>
<dbReference type="InterPro" id="IPR015168">
    <property type="entry name" value="SsuA/THI5"/>
</dbReference>
<dbReference type="Proteomes" id="UP000515847">
    <property type="component" value="Chromosome"/>
</dbReference>
<keyword evidence="7" id="KW-1185">Reference proteome</keyword>
<sequence length="335" mass="36307">MRKFLSVFLLILLILTLVTGCSGSKPAPAPAPQAKEEPKPVKLVITLPTWVGYGPLYLAKEKGFFKEQGLDVELTKIEGLAERKQALAGKKVDGMATAQDVQVTIAAAGIPVKVVWALDDSYGGDGMLAKNEIKDIKDLKGKTVALETGTTSHFFALTVLQKVGLTEKDIKITNMKAGDAGAAFVAGQVDAAVTWEPWLSKGKAKGKVLASTKEYPGIIVDTVSFRADVVENNPKAMEGFVRAMSKAMDYWKQNKQESEEIMAKGLGMEVKDFQAVLPDLKFFDLEGNKKFFGTASSPGLLYETTQKAVDFYASLKVIDTKPKATDIVDSTYVNK</sequence>
<dbReference type="PROSITE" id="PS51257">
    <property type="entry name" value="PROKAR_LIPOPROTEIN"/>
    <property type="match status" value="1"/>
</dbReference>
<dbReference type="GO" id="GO:0042626">
    <property type="term" value="F:ATPase-coupled transmembrane transporter activity"/>
    <property type="evidence" value="ECO:0007669"/>
    <property type="project" value="InterPro"/>
</dbReference>
<evidence type="ECO:0000256" key="2">
    <source>
        <dbReference type="ARBA" id="ARBA00010742"/>
    </source>
</evidence>
<dbReference type="SMART" id="SM00062">
    <property type="entry name" value="PBPb"/>
    <property type="match status" value="1"/>
</dbReference>
<evidence type="ECO:0000256" key="1">
    <source>
        <dbReference type="ARBA" id="ARBA00004418"/>
    </source>
</evidence>
<evidence type="ECO:0000256" key="4">
    <source>
        <dbReference type="ARBA" id="ARBA00022729"/>
    </source>
</evidence>
<dbReference type="CDD" id="cd13563">
    <property type="entry name" value="PBP2_SsuA_like_6"/>
    <property type="match status" value="1"/>
</dbReference>